<dbReference type="PATRIC" id="fig|1293439.3.peg.2009"/>
<dbReference type="PANTHER" id="PTHR30290">
    <property type="entry name" value="PERIPLASMIC BINDING COMPONENT OF ABC TRANSPORTER"/>
    <property type="match status" value="1"/>
</dbReference>
<dbReference type="SUPFAM" id="SSF53850">
    <property type="entry name" value="Periplasmic binding protein-like II"/>
    <property type="match status" value="2"/>
</dbReference>
<proteinExistence type="inferred from homology"/>
<name>A0A0F5Q951_9HYPH</name>
<evidence type="ECO:0000256" key="1">
    <source>
        <dbReference type="ARBA" id="ARBA00004418"/>
    </source>
</evidence>
<feature type="signal peptide" evidence="5">
    <location>
        <begin position="1"/>
        <end position="23"/>
    </location>
</feature>
<dbReference type="Gene3D" id="3.40.190.10">
    <property type="entry name" value="Periplasmic binding protein-like II"/>
    <property type="match status" value="1"/>
</dbReference>
<dbReference type="Pfam" id="PF00496">
    <property type="entry name" value="SBP_bac_5"/>
    <property type="match status" value="2"/>
</dbReference>
<gene>
    <name evidence="7" type="ORF">WH87_12045</name>
</gene>
<protein>
    <submittedName>
        <fullName evidence="7">Peptide ABC transporter substrate-binding protein</fullName>
    </submittedName>
</protein>
<reference evidence="7 8" key="1">
    <citation type="submission" date="2015-03" db="EMBL/GenBank/DDBJ databases">
        <authorList>
            <person name="Lepp D."/>
            <person name="Hassan Y.I."/>
            <person name="Li X.-Z."/>
            <person name="Zhou T."/>
        </authorList>
    </citation>
    <scope>NUCLEOTIDE SEQUENCE [LARGE SCALE GENOMIC DNA]</scope>
    <source>
        <strain evidence="7 8">E84</strain>
    </source>
</reference>
<dbReference type="GO" id="GO:0015833">
    <property type="term" value="P:peptide transport"/>
    <property type="evidence" value="ECO:0007669"/>
    <property type="project" value="TreeGrafter"/>
</dbReference>
<evidence type="ECO:0000256" key="3">
    <source>
        <dbReference type="ARBA" id="ARBA00022448"/>
    </source>
</evidence>
<dbReference type="STRING" id="1293439.WH87_12045"/>
<organism evidence="7 8">
    <name type="scientific">Devosia epidermidihirudinis</name>
    <dbReference type="NCBI Taxonomy" id="1293439"/>
    <lineage>
        <taxon>Bacteria</taxon>
        <taxon>Pseudomonadati</taxon>
        <taxon>Pseudomonadota</taxon>
        <taxon>Alphaproteobacteria</taxon>
        <taxon>Hyphomicrobiales</taxon>
        <taxon>Devosiaceae</taxon>
        <taxon>Devosia</taxon>
    </lineage>
</organism>
<dbReference type="PANTHER" id="PTHR30290:SF10">
    <property type="entry name" value="PERIPLASMIC OLIGOPEPTIDE-BINDING PROTEIN-RELATED"/>
    <property type="match status" value="1"/>
</dbReference>
<dbReference type="InterPro" id="IPR039424">
    <property type="entry name" value="SBP_5"/>
</dbReference>
<keyword evidence="3" id="KW-0813">Transport</keyword>
<sequence>MKKLLMLGTALLLSTTAIGSAWAQAINSNPLSDPRVRQAIAYAIDMDTIVETLFEGNAIRAVGLLPDGPNKPDDLERYDYNPDKARELLAEAGWDSSRELDVVYYYADQGTADLMATMQAYLADVGISMNYRMLEGDVGPQITALPADPVAGPSGVKWDILYGARAALALQEYFNQFGYGLMPTIPNVPEMNDLVAQVNSTTDPEVQREGYHQMERVINKNAYIIPLYYQQLYTYESNRLHRNGAPYGNEQYNYNWDVQNWTVDPTADGKNVLYTNAAPAQFFEVPWQNLGIWVHSKFAFDTVLEADGNLTPIGGELAESYSVSEDGLDVSFTLKDGLTWHDGTPLTADDLAWSIEAALKFPITHPVLMATFKAIDGSEAFQTGAADHVSGVSVEGNTVKLKFDHIDPNVLLSFSQFAPLPKAQFAGVNPVELQQSAYWQKPIGSGPFMIDEVRMNDYTTLVPFAAYHGGAPKIEQIIARPSGDNDGNLLVNATAGKADFGYTKSAGDVPGLEGLSYMTVKPIDIPYTRMIWINQFPHPAK</sequence>
<comment type="subcellular location">
    <subcellularLocation>
        <location evidence="1">Periplasm</location>
    </subcellularLocation>
</comment>
<evidence type="ECO:0000256" key="2">
    <source>
        <dbReference type="ARBA" id="ARBA00005695"/>
    </source>
</evidence>
<feature type="chain" id="PRO_5002494450" evidence="5">
    <location>
        <begin position="24"/>
        <end position="541"/>
    </location>
</feature>
<evidence type="ECO:0000256" key="5">
    <source>
        <dbReference type="SAM" id="SignalP"/>
    </source>
</evidence>
<dbReference type="Proteomes" id="UP000033411">
    <property type="component" value="Unassembled WGS sequence"/>
</dbReference>
<dbReference type="RefSeq" id="WP_046137517.1">
    <property type="nucleotide sequence ID" value="NZ_LANJ01000019.1"/>
</dbReference>
<dbReference type="Gene3D" id="3.10.105.10">
    <property type="entry name" value="Dipeptide-binding Protein, Domain 3"/>
    <property type="match status" value="1"/>
</dbReference>
<evidence type="ECO:0000259" key="6">
    <source>
        <dbReference type="Pfam" id="PF00496"/>
    </source>
</evidence>
<dbReference type="AlphaFoldDB" id="A0A0F5Q951"/>
<evidence type="ECO:0000256" key="4">
    <source>
        <dbReference type="ARBA" id="ARBA00022729"/>
    </source>
</evidence>
<dbReference type="GO" id="GO:1904680">
    <property type="term" value="F:peptide transmembrane transporter activity"/>
    <property type="evidence" value="ECO:0007669"/>
    <property type="project" value="TreeGrafter"/>
</dbReference>
<dbReference type="OrthoDB" id="9803988at2"/>
<feature type="domain" description="Solute-binding protein family 5" evidence="6">
    <location>
        <begin position="315"/>
        <end position="535"/>
    </location>
</feature>
<keyword evidence="8" id="KW-1185">Reference proteome</keyword>
<dbReference type="EMBL" id="LANJ01000019">
    <property type="protein sequence ID" value="KKC37283.1"/>
    <property type="molecule type" value="Genomic_DNA"/>
</dbReference>
<evidence type="ECO:0000313" key="8">
    <source>
        <dbReference type="Proteomes" id="UP000033411"/>
    </source>
</evidence>
<dbReference type="InterPro" id="IPR000914">
    <property type="entry name" value="SBP_5_dom"/>
</dbReference>
<accession>A0A0F5Q951</accession>
<feature type="domain" description="Solute-binding protein family 5" evidence="6">
    <location>
        <begin position="26"/>
        <end position="136"/>
    </location>
</feature>
<comment type="caution">
    <text evidence="7">The sequence shown here is derived from an EMBL/GenBank/DDBJ whole genome shotgun (WGS) entry which is preliminary data.</text>
</comment>
<keyword evidence="4 5" id="KW-0732">Signal</keyword>
<comment type="similarity">
    <text evidence="2">Belongs to the bacterial solute-binding protein 5 family.</text>
</comment>
<dbReference type="GO" id="GO:0030313">
    <property type="term" value="C:cell envelope"/>
    <property type="evidence" value="ECO:0007669"/>
    <property type="project" value="UniProtKB-SubCell"/>
</dbReference>
<evidence type="ECO:0000313" key="7">
    <source>
        <dbReference type="EMBL" id="KKC37283.1"/>
    </source>
</evidence>